<evidence type="ECO:0000313" key="7">
    <source>
        <dbReference type="EMBL" id="GMH03181.1"/>
    </source>
</evidence>
<sequence length="325" mass="37147">MENPSYHTMSLSSLLCQETGTCLDDECDEDPFLNLTDYAISASDYEDEYIQVLLERETSSSNFGNHESSKLEDWTKNARLDAIDYILSNRDVFRFQFETAYLSVTYFDRFLSKRSIDSGKSWAVQLLSVACLSLAAKLDECRVPALSEFRGGEYNFESKVIQKMELLVLNTLEWKMASVTPFAYLPYFINKFCNESPSRRIISRITQHIFAIARDVNLMDHHPSAIAFAALLAALDQRLTRKALELKINAIPSSRFRDIEDIFKCYNLMQRLELDKIKMPQLSISADLSPLNLIRIDALQNPSAASSISSNERKRLAFRENYGSS</sequence>
<comment type="caution">
    <text evidence="7">The sequence shown here is derived from an EMBL/GenBank/DDBJ whole genome shotgun (WGS) entry which is preliminary data.</text>
</comment>
<evidence type="ECO:0000256" key="5">
    <source>
        <dbReference type="RuleBase" id="RU000383"/>
    </source>
</evidence>
<dbReference type="AlphaFoldDB" id="A0AAD3XG42"/>
<protein>
    <recommendedName>
        <fullName evidence="6">Cyclin-like domain-containing protein</fullName>
    </recommendedName>
</protein>
<dbReference type="FunFam" id="1.10.472.10:FF:000069">
    <property type="entry name" value="Cyclin-D5-1"/>
    <property type="match status" value="1"/>
</dbReference>
<dbReference type="PROSITE" id="PS00292">
    <property type="entry name" value="CYCLINS"/>
    <property type="match status" value="1"/>
</dbReference>
<dbReference type="InterPro" id="IPR048258">
    <property type="entry name" value="Cyclins_cyclin-box"/>
</dbReference>
<name>A0AAD3XG42_NEPGR</name>
<evidence type="ECO:0000256" key="4">
    <source>
        <dbReference type="ARBA" id="ARBA00023306"/>
    </source>
</evidence>
<dbReference type="SMART" id="SM00385">
    <property type="entry name" value="CYCLIN"/>
    <property type="match status" value="1"/>
</dbReference>
<evidence type="ECO:0000259" key="6">
    <source>
        <dbReference type="SMART" id="SM00385"/>
    </source>
</evidence>
<keyword evidence="2" id="KW-0132">Cell division</keyword>
<reference evidence="7" key="1">
    <citation type="submission" date="2023-05" db="EMBL/GenBank/DDBJ databases">
        <title>Nepenthes gracilis genome sequencing.</title>
        <authorList>
            <person name="Fukushima K."/>
        </authorList>
    </citation>
    <scope>NUCLEOTIDE SEQUENCE</scope>
    <source>
        <strain evidence="7">SING2019-196</strain>
    </source>
</reference>
<dbReference type="CDD" id="cd20543">
    <property type="entry name" value="CYCLIN_AtCycD-like_rpt1"/>
    <property type="match status" value="1"/>
</dbReference>
<dbReference type="EMBL" id="BSYO01000004">
    <property type="protein sequence ID" value="GMH03181.1"/>
    <property type="molecule type" value="Genomic_DNA"/>
</dbReference>
<dbReference type="PANTHER" id="PTHR10177">
    <property type="entry name" value="CYCLINS"/>
    <property type="match status" value="1"/>
</dbReference>
<gene>
    <name evidence="7" type="ORF">Nepgr_005020</name>
</gene>
<dbReference type="CDD" id="cd20544">
    <property type="entry name" value="CYCLIN_AtCycD-like_rpt2"/>
    <property type="match status" value="1"/>
</dbReference>
<dbReference type="InterPro" id="IPR039361">
    <property type="entry name" value="Cyclin"/>
</dbReference>
<evidence type="ECO:0000256" key="2">
    <source>
        <dbReference type="ARBA" id="ARBA00022618"/>
    </source>
</evidence>
<keyword evidence="8" id="KW-1185">Reference proteome</keyword>
<comment type="similarity">
    <text evidence="1">Belongs to the cyclin family. Cyclin D subfamily.</text>
</comment>
<dbReference type="Proteomes" id="UP001279734">
    <property type="component" value="Unassembled WGS sequence"/>
</dbReference>
<dbReference type="InterPro" id="IPR006671">
    <property type="entry name" value="Cyclin_N"/>
</dbReference>
<dbReference type="SUPFAM" id="SSF47954">
    <property type="entry name" value="Cyclin-like"/>
    <property type="match status" value="1"/>
</dbReference>
<accession>A0AAD3XG42</accession>
<dbReference type="InterPro" id="IPR013763">
    <property type="entry name" value="Cyclin-like_dom"/>
</dbReference>
<organism evidence="7 8">
    <name type="scientific">Nepenthes gracilis</name>
    <name type="common">Slender pitcher plant</name>
    <dbReference type="NCBI Taxonomy" id="150966"/>
    <lineage>
        <taxon>Eukaryota</taxon>
        <taxon>Viridiplantae</taxon>
        <taxon>Streptophyta</taxon>
        <taxon>Embryophyta</taxon>
        <taxon>Tracheophyta</taxon>
        <taxon>Spermatophyta</taxon>
        <taxon>Magnoliopsida</taxon>
        <taxon>eudicotyledons</taxon>
        <taxon>Gunneridae</taxon>
        <taxon>Pentapetalae</taxon>
        <taxon>Caryophyllales</taxon>
        <taxon>Nepenthaceae</taxon>
        <taxon>Nepenthes</taxon>
    </lineage>
</organism>
<dbReference type="Gene3D" id="1.10.472.10">
    <property type="entry name" value="Cyclin-like"/>
    <property type="match status" value="2"/>
</dbReference>
<keyword evidence="3 5" id="KW-0195">Cyclin</keyword>
<evidence type="ECO:0000313" key="8">
    <source>
        <dbReference type="Proteomes" id="UP001279734"/>
    </source>
</evidence>
<dbReference type="GO" id="GO:0051301">
    <property type="term" value="P:cell division"/>
    <property type="evidence" value="ECO:0007669"/>
    <property type="project" value="UniProtKB-KW"/>
</dbReference>
<dbReference type="Pfam" id="PF00134">
    <property type="entry name" value="Cyclin_N"/>
    <property type="match status" value="1"/>
</dbReference>
<feature type="domain" description="Cyclin-like" evidence="6">
    <location>
        <begin position="84"/>
        <end position="170"/>
    </location>
</feature>
<keyword evidence="4" id="KW-0131">Cell cycle</keyword>
<evidence type="ECO:0000256" key="3">
    <source>
        <dbReference type="ARBA" id="ARBA00023127"/>
    </source>
</evidence>
<dbReference type="InterPro" id="IPR036915">
    <property type="entry name" value="Cyclin-like_sf"/>
</dbReference>
<proteinExistence type="inferred from homology"/>
<evidence type="ECO:0000256" key="1">
    <source>
        <dbReference type="ARBA" id="ARBA00009065"/>
    </source>
</evidence>